<dbReference type="InterPro" id="IPR032466">
    <property type="entry name" value="Metal_Hydrolase"/>
</dbReference>
<dbReference type="AlphaFoldDB" id="A0A1F6CM43"/>
<evidence type="ECO:0000313" key="2">
    <source>
        <dbReference type="EMBL" id="OGG50324.1"/>
    </source>
</evidence>
<name>A0A1F6CM43_HANXR</name>
<proteinExistence type="predicted"/>
<gene>
    <name evidence="2" type="ORF">A3F84_06665</name>
</gene>
<dbReference type="SUPFAM" id="SSF51556">
    <property type="entry name" value="Metallo-dependent hydrolases"/>
    <property type="match status" value="1"/>
</dbReference>
<dbReference type="InterPro" id="IPR006680">
    <property type="entry name" value="Amidohydro-rel"/>
</dbReference>
<protein>
    <recommendedName>
        <fullName evidence="1">Amidohydrolase-related domain-containing protein</fullName>
    </recommendedName>
</protein>
<accession>A0A1F6CM43</accession>
<dbReference type="GO" id="GO:0016787">
    <property type="term" value="F:hydrolase activity"/>
    <property type="evidence" value="ECO:0007669"/>
    <property type="project" value="InterPro"/>
</dbReference>
<dbReference type="Gene3D" id="3.20.20.140">
    <property type="entry name" value="Metal-dependent hydrolases"/>
    <property type="match status" value="1"/>
</dbReference>
<evidence type="ECO:0000259" key="1">
    <source>
        <dbReference type="Pfam" id="PF04909"/>
    </source>
</evidence>
<organism evidence="2 3">
    <name type="scientific">Handelsmanbacteria sp. (strain RIFCSPLOWO2_12_FULL_64_10)</name>
    <dbReference type="NCBI Taxonomy" id="1817868"/>
    <lineage>
        <taxon>Bacteria</taxon>
        <taxon>Candidatus Handelsmaniibacteriota</taxon>
    </lineage>
</organism>
<comment type="caution">
    <text evidence="2">The sequence shown here is derived from an EMBL/GenBank/DDBJ whole genome shotgun (WGS) entry which is preliminary data.</text>
</comment>
<evidence type="ECO:0000313" key="3">
    <source>
        <dbReference type="Proteomes" id="UP000178606"/>
    </source>
</evidence>
<dbReference type="EMBL" id="MFKF01000209">
    <property type="protein sequence ID" value="OGG50324.1"/>
    <property type="molecule type" value="Genomic_DNA"/>
</dbReference>
<dbReference type="Proteomes" id="UP000178606">
    <property type="component" value="Unassembled WGS sequence"/>
</dbReference>
<dbReference type="Pfam" id="PF04909">
    <property type="entry name" value="Amidohydro_2"/>
    <property type="match status" value="1"/>
</dbReference>
<sequence length="254" mass="27964">MSLIPFLDANCMIGRRVAPRPETNLTVEQMVEEMARLGIGRALATHAYAKEYDPKTGNERATEAGLKHPALVPCYVLLPEHTGEMPGGDALIRYLADGGARAARLYPKEHSYGLSETWCGGLFGALAEAGVPALVDFDQTSWPELDGVLDAHPRLNLIVVRTGYRIDRWVYPMLKRHRGLYLETENYVPHGAIEAITERFGAERLVFGSGMPVWDAGGAMSHVLYAAVDEGAKRKIAGENLEGLLWKLEGDRHV</sequence>
<feature type="domain" description="Amidohydrolase-related" evidence="1">
    <location>
        <begin position="47"/>
        <end position="240"/>
    </location>
</feature>
<reference evidence="2 3" key="1">
    <citation type="journal article" date="2016" name="Nat. Commun.">
        <title>Thousands of microbial genomes shed light on interconnected biogeochemical processes in an aquifer system.</title>
        <authorList>
            <person name="Anantharaman K."/>
            <person name="Brown C.T."/>
            <person name="Hug L.A."/>
            <person name="Sharon I."/>
            <person name="Castelle C.J."/>
            <person name="Probst A.J."/>
            <person name="Thomas B.C."/>
            <person name="Singh A."/>
            <person name="Wilkins M.J."/>
            <person name="Karaoz U."/>
            <person name="Brodie E.L."/>
            <person name="Williams K.H."/>
            <person name="Hubbard S.S."/>
            <person name="Banfield J.F."/>
        </authorList>
    </citation>
    <scope>NUCLEOTIDE SEQUENCE [LARGE SCALE GENOMIC DNA]</scope>
    <source>
        <strain evidence="3">RIFCSPLOWO2_12_FULL_64_10</strain>
    </source>
</reference>